<name>A0A0C3SBZ7_PHLG1</name>
<dbReference type="EMBL" id="KN840454">
    <property type="protein sequence ID" value="KIP10472.1"/>
    <property type="molecule type" value="Genomic_DNA"/>
</dbReference>
<proteinExistence type="predicted"/>
<gene>
    <name evidence="2" type="ORF">PHLGIDRAFT_230935</name>
</gene>
<feature type="transmembrane region" description="Helical" evidence="1">
    <location>
        <begin position="51"/>
        <end position="70"/>
    </location>
</feature>
<evidence type="ECO:0000313" key="2">
    <source>
        <dbReference type="EMBL" id="KIP10472.1"/>
    </source>
</evidence>
<protein>
    <submittedName>
        <fullName evidence="2">Uncharacterized protein</fullName>
    </submittedName>
</protein>
<dbReference type="OrthoDB" id="2804213at2759"/>
<keyword evidence="1" id="KW-0472">Membrane</keyword>
<dbReference type="AlphaFoldDB" id="A0A0C3SBZ7"/>
<organism evidence="2 3">
    <name type="scientific">Phlebiopsis gigantea (strain 11061_1 CR5-6)</name>
    <name type="common">White-rot fungus</name>
    <name type="synonym">Peniophora gigantea</name>
    <dbReference type="NCBI Taxonomy" id="745531"/>
    <lineage>
        <taxon>Eukaryota</taxon>
        <taxon>Fungi</taxon>
        <taxon>Dikarya</taxon>
        <taxon>Basidiomycota</taxon>
        <taxon>Agaricomycotina</taxon>
        <taxon>Agaricomycetes</taxon>
        <taxon>Polyporales</taxon>
        <taxon>Phanerochaetaceae</taxon>
        <taxon>Phlebiopsis</taxon>
    </lineage>
</organism>
<sequence length="133" mass="15203">MRTYRIHRDAAQINVRRPVTTLIIRDGTMYFIMVLVLNIIHLVVFRTEGQIFLVSFICSLSAILASRFMLNFRQLGCVGVFTELSQCDAEDAAFSTTNPRDRCGHLETPIALEHLSRPRIIVQKDISIHTKEV</sequence>
<keyword evidence="3" id="KW-1185">Reference proteome</keyword>
<dbReference type="HOGENOM" id="CLU_1907436_0_0_1"/>
<feature type="transmembrane region" description="Helical" evidence="1">
    <location>
        <begin position="27"/>
        <end position="45"/>
    </location>
</feature>
<evidence type="ECO:0000256" key="1">
    <source>
        <dbReference type="SAM" id="Phobius"/>
    </source>
</evidence>
<dbReference type="Proteomes" id="UP000053257">
    <property type="component" value="Unassembled WGS sequence"/>
</dbReference>
<evidence type="ECO:0000313" key="3">
    <source>
        <dbReference type="Proteomes" id="UP000053257"/>
    </source>
</evidence>
<keyword evidence="1" id="KW-1133">Transmembrane helix</keyword>
<accession>A0A0C3SBZ7</accession>
<reference evidence="2 3" key="1">
    <citation type="journal article" date="2014" name="PLoS Genet.">
        <title>Analysis of the Phlebiopsis gigantea genome, transcriptome and secretome provides insight into its pioneer colonization strategies of wood.</title>
        <authorList>
            <person name="Hori C."/>
            <person name="Ishida T."/>
            <person name="Igarashi K."/>
            <person name="Samejima M."/>
            <person name="Suzuki H."/>
            <person name="Master E."/>
            <person name="Ferreira P."/>
            <person name="Ruiz-Duenas F.J."/>
            <person name="Held B."/>
            <person name="Canessa P."/>
            <person name="Larrondo L.F."/>
            <person name="Schmoll M."/>
            <person name="Druzhinina I.S."/>
            <person name="Kubicek C.P."/>
            <person name="Gaskell J.A."/>
            <person name="Kersten P."/>
            <person name="St John F."/>
            <person name="Glasner J."/>
            <person name="Sabat G."/>
            <person name="Splinter BonDurant S."/>
            <person name="Syed K."/>
            <person name="Yadav J."/>
            <person name="Mgbeahuruike A.C."/>
            <person name="Kovalchuk A."/>
            <person name="Asiegbu F.O."/>
            <person name="Lackner G."/>
            <person name="Hoffmeister D."/>
            <person name="Rencoret J."/>
            <person name="Gutierrez A."/>
            <person name="Sun H."/>
            <person name="Lindquist E."/>
            <person name="Barry K."/>
            <person name="Riley R."/>
            <person name="Grigoriev I.V."/>
            <person name="Henrissat B."/>
            <person name="Kues U."/>
            <person name="Berka R.M."/>
            <person name="Martinez A.T."/>
            <person name="Covert S.F."/>
            <person name="Blanchette R.A."/>
            <person name="Cullen D."/>
        </authorList>
    </citation>
    <scope>NUCLEOTIDE SEQUENCE [LARGE SCALE GENOMIC DNA]</scope>
    <source>
        <strain evidence="2 3">11061_1 CR5-6</strain>
    </source>
</reference>
<keyword evidence="1" id="KW-0812">Transmembrane</keyword>